<name>A0A916QME3_9GAMM</name>
<keyword evidence="5" id="KW-0349">Heme</keyword>
<keyword evidence="10" id="KW-0408">Iron</keyword>
<feature type="transmembrane region" description="Helical" evidence="12">
    <location>
        <begin position="61"/>
        <end position="80"/>
    </location>
</feature>
<dbReference type="AlphaFoldDB" id="A0A916QME3"/>
<reference evidence="14" key="1">
    <citation type="journal article" date="2014" name="Int. J. Syst. Evol. Microbiol.">
        <title>Complete genome sequence of Corynebacterium casei LMG S-19264T (=DSM 44701T), isolated from a smear-ripened cheese.</title>
        <authorList>
            <consortium name="US DOE Joint Genome Institute (JGI-PGF)"/>
            <person name="Walter F."/>
            <person name="Albersmeier A."/>
            <person name="Kalinowski J."/>
            <person name="Ruckert C."/>
        </authorList>
    </citation>
    <scope>NUCLEOTIDE SEQUENCE</scope>
    <source>
        <strain evidence="14">CGMCC 1.15425</strain>
    </source>
</reference>
<evidence type="ECO:0000256" key="12">
    <source>
        <dbReference type="SAM" id="Phobius"/>
    </source>
</evidence>
<dbReference type="GO" id="GO:0005506">
    <property type="term" value="F:iron ion binding"/>
    <property type="evidence" value="ECO:0007669"/>
    <property type="project" value="InterPro"/>
</dbReference>
<keyword evidence="11 12" id="KW-0472">Membrane</keyword>
<evidence type="ECO:0000256" key="7">
    <source>
        <dbReference type="ARBA" id="ARBA00022723"/>
    </source>
</evidence>
<sequence>MNISTNANRQPHSVWDRTTRIFHWLNVICVLLLIIIGTVILNANSLGVSAEGKVSLKILHAYVGYVFTLNLLWRLIWGFVGGKYARWRAILPGGKGYLGKTSNYVKGFRNGDAPAYKGHNPLGKIMVTAMLFLLSAQMVTGLVLAGTDLYFPPFGHEFAEWATGAGEDHSMLVGLEPGQKEMLDPEGYAAMREFRAPFIEIHEIIFYLLILAIILHVAAVVITEIRERSGLVSAMFSGVKYFDKKPEDE</sequence>
<evidence type="ECO:0000256" key="10">
    <source>
        <dbReference type="ARBA" id="ARBA00023004"/>
    </source>
</evidence>
<dbReference type="GO" id="GO:0022904">
    <property type="term" value="P:respiratory electron transport chain"/>
    <property type="evidence" value="ECO:0007669"/>
    <property type="project" value="InterPro"/>
</dbReference>
<evidence type="ECO:0000259" key="13">
    <source>
        <dbReference type="Pfam" id="PF01292"/>
    </source>
</evidence>
<keyword evidence="7" id="KW-0479">Metal-binding</keyword>
<evidence type="ECO:0000256" key="5">
    <source>
        <dbReference type="ARBA" id="ARBA00022617"/>
    </source>
</evidence>
<evidence type="ECO:0000313" key="15">
    <source>
        <dbReference type="Proteomes" id="UP000627715"/>
    </source>
</evidence>
<dbReference type="InterPro" id="IPR051542">
    <property type="entry name" value="Hydrogenase_cytochrome"/>
</dbReference>
<evidence type="ECO:0000256" key="6">
    <source>
        <dbReference type="ARBA" id="ARBA00022692"/>
    </source>
</evidence>
<feature type="domain" description="Cytochrome b561 bacterial/Ni-hydrogenase" evidence="13">
    <location>
        <begin position="14"/>
        <end position="238"/>
    </location>
</feature>
<evidence type="ECO:0000256" key="4">
    <source>
        <dbReference type="ARBA" id="ARBA00022475"/>
    </source>
</evidence>
<protein>
    <submittedName>
        <fullName evidence="14">Cytochrome b561</fullName>
    </submittedName>
</protein>
<dbReference type="RefSeq" id="WP_068810300.1">
    <property type="nucleotide sequence ID" value="NZ_BMIY01000012.1"/>
</dbReference>
<proteinExistence type="inferred from homology"/>
<keyword evidence="8" id="KW-0249">Electron transport</keyword>
<comment type="caution">
    <text evidence="14">The sequence shown here is derived from an EMBL/GenBank/DDBJ whole genome shotgun (WGS) entry which is preliminary data.</text>
</comment>
<dbReference type="GO" id="GO:0009055">
    <property type="term" value="F:electron transfer activity"/>
    <property type="evidence" value="ECO:0007669"/>
    <property type="project" value="InterPro"/>
</dbReference>
<dbReference type="Proteomes" id="UP000627715">
    <property type="component" value="Unassembled WGS sequence"/>
</dbReference>
<evidence type="ECO:0000256" key="2">
    <source>
        <dbReference type="ARBA" id="ARBA00008622"/>
    </source>
</evidence>
<dbReference type="InterPro" id="IPR000516">
    <property type="entry name" value="Ni-dep_Hydgase_cyt-B"/>
</dbReference>
<feature type="transmembrane region" description="Helical" evidence="12">
    <location>
        <begin position="125"/>
        <end position="145"/>
    </location>
</feature>
<comment type="similarity">
    <text evidence="2">Belongs to the HupC/HyaC/HydC family.</text>
</comment>
<evidence type="ECO:0000256" key="1">
    <source>
        <dbReference type="ARBA" id="ARBA00004651"/>
    </source>
</evidence>
<dbReference type="EMBL" id="BMIY01000012">
    <property type="protein sequence ID" value="GFZ82085.1"/>
    <property type="molecule type" value="Genomic_DNA"/>
</dbReference>
<gene>
    <name evidence="14" type="ORF">GCM10011403_26970</name>
</gene>
<keyword evidence="9 12" id="KW-1133">Transmembrane helix</keyword>
<dbReference type="Pfam" id="PF01292">
    <property type="entry name" value="Ni_hydr_CYTB"/>
    <property type="match status" value="1"/>
</dbReference>
<reference evidence="14" key="2">
    <citation type="submission" date="2020-09" db="EMBL/GenBank/DDBJ databases">
        <authorList>
            <person name="Sun Q."/>
            <person name="Zhou Y."/>
        </authorList>
    </citation>
    <scope>NUCLEOTIDE SEQUENCE</scope>
    <source>
        <strain evidence="14">CGMCC 1.15425</strain>
    </source>
</reference>
<evidence type="ECO:0000256" key="11">
    <source>
        <dbReference type="ARBA" id="ARBA00023136"/>
    </source>
</evidence>
<dbReference type="InterPro" id="IPR016174">
    <property type="entry name" value="Di-haem_cyt_TM"/>
</dbReference>
<dbReference type="SUPFAM" id="SSF81342">
    <property type="entry name" value="Transmembrane di-heme cytochromes"/>
    <property type="match status" value="1"/>
</dbReference>
<dbReference type="GO" id="GO:0020037">
    <property type="term" value="F:heme binding"/>
    <property type="evidence" value="ECO:0007669"/>
    <property type="project" value="TreeGrafter"/>
</dbReference>
<accession>A0A916QME3</accession>
<evidence type="ECO:0000256" key="3">
    <source>
        <dbReference type="ARBA" id="ARBA00022448"/>
    </source>
</evidence>
<comment type="subcellular location">
    <subcellularLocation>
        <location evidence="1">Cell membrane</location>
        <topology evidence="1">Multi-pass membrane protein</topology>
    </subcellularLocation>
</comment>
<dbReference type="PANTHER" id="PTHR30485:SF2">
    <property type="entry name" value="BLL0597 PROTEIN"/>
    <property type="match status" value="1"/>
</dbReference>
<keyword evidence="6 12" id="KW-0812">Transmembrane</keyword>
<dbReference type="PANTHER" id="PTHR30485">
    <property type="entry name" value="NI/FE-HYDROGENASE 1 B-TYPE CYTOCHROME SUBUNIT"/>
    <property type="match status" value="1"/>
</dbReference>
<evidence type="ECO:0000256" key="8">
    <source>
        <dbReference type="ARBA" id="ARBA00022982"/>
    </source>
</evidence>
<organism evidence="14 15">
    <name type="scientific">Pseudohongiella nitratireducens</name>
    <dbReference type="NCBI Taxonomy" id="1768907"/>
    <lineage>
        <taxon>Bacteria</taxon>
        <taxon>Pseudomonadati</taxon>
        <taxon>Pseudomonadota</taxon>
        <taxon>Gammaproteobacteria</taxon>
        <taxon>Pseudomonadales</taxon>
        <taxon>Pseudohongiellaceae</taxon>
        <taxon>Pseudohongiella</taxon>
    </lineage>
</organism>
<evidence type="ECO:0000256" key="9">
    <source>
        <dbReference type="ARBA" id="ARBA00022989"/>
    </source>
</evidence>
<evidence type="ECO:0000313" key="14">
    <source>
        <dbReference type="EMBL" id="GFZ82085.1"/>
    </source>
</evidence>
<feature type="transmembrane region" description="Helical" evidence="12">
    <location>
        <begin position="204"/>
        <end position="225"/>
    </location>
</feature>
<dbReference type="GO" id="GO:0005886">
    <property type="term" value="C:plasma membrane"/>
    <property type="evidence" value="ECO:0007669"/>
    <property type="project" value="UniProtKB-SubCell"/>
</dbReference>
<dbReference type="OrthoDB" id="196472at2"/>
<feature type="transmembrane region" description="Helical" evidence="12">
    <location>
        <begin position="21"/>
        <end position="41"/>
    </location>
</feature>
<keyword evidence="3" id="KW-0813">Transport</keyword>
<keyword evidence="4" id="KW-1003">Cell membrane</keyword>
<dbReference type="InterPro" id="IPR011577">
    <property type="entry name" value="Cyt_b561_bac/Ni-Hgenase"/>
</dbReference>
<dbReference type="PRINTS" id="PR00161">
    <property type="entry name" value="NIHGNASECYTB"/>
</dbReference>
<keyword evidence="15" id="KW-1185">Reference proteome</keyword>
<dbReference type="Gene3D" id="1.20.950.20">
    <property type="entry name" value="Transmembrane di-heme cytochromes, Chain C"/>
    <property type="match status" value="1"/>
</dbReference>